<feature type="transmembrane region" description="Helical" evidence="6">
    <location>
        <begin position="198"/>
        <end position="216"/>
    </location>
</feature>
<dbReference type="GO" id="GO:0005886">
    <property type="term" value="C:plasma membrane"/>
    <property type="evidence" value="ECO:0007669"/>
    <property type="project" value="UniProtKB-SubCell"/>
</dbReference>
<evidence type="ECO:0000256" key="1">
    <source>
        <dbReference type="ARBA" id="ARBA00004651"/>
    </source>
</evidence>
<feature type="transmembrane region" description="Helical" evidence="6">
    <location>
        <begin position="148"/>
        <end position="169"/>
    </location>
</feature>
<keyword evidence="9" id="KW-1185">Reference proteome</keyword>
<comment type="subcellular location">
    <subcellularLocation>
        <location evidence="1 6">Cell membrane</location>
        <topology evidence="1 6">Multi-pass membrane protein</topology>
    </subcellularLocation>
</comment>
<evidence type="ECO:0000256" key="6">
    <source>
        <dbReference type="PIRNR" id="PIRNR018968"/>
    </source>
</evidence>
<feature type="transmembrane region" description="Helical" evidence="6">
    <location>
        <begin position="582"/>
        <end position="604"/>
    </location>
</feature>
<feature type="transmembrane region" description="Helical" evidence="6">
    <location>
        <begin position="616"/>
        <end position="640"/>
    </location>
</feature>
<dbReference type="Proteomes" id="UP000245433">
    <property type="component" value="Unassembled WGS sequence"/>
</dbReference>
<keyword evidence="5 6" id="KW-0472">Membrane</keyword>
<evidence type="ECO:0000256" key="5">
    <source>
        <dbReference type="ARBA" id="ARBA00023136"/>
    </source>
</evidence>
<dbReference type="OrthoDB" id="1705903at2"/>
<organism evidence="8 9">
    <name type="scientific">Convivina intestini</name>
    <dbReference type="NCBI Taxonomy" id="1505726"/>
    <lineage>
        <taxon>Bacteria</taxon>
        <taxon>Bacillati</taxon>
        <taxon>Bacillota</taxon>
        <taxon>Bacilli</taxon>
        <taxon>Lactobacillales</taxon>
        <taxon>Lactobacillaceae</taxon>
        <taxon>Convivina</taxon>
    </lineage>
</organism>
<reference evidence="8 9" key="1">
    <citation type="submission" date="2018-04" db="EMBL/GenBank/DDBJ databases">
        <title>Genomic Encyclopedia of Type Strains, Phase IV (KMG-IV): sequencing the most valuable type-strain genomes for metagenomic binning, comparative biology and taxonomic classification.</title>
        <authorList>
            <person name="Goeker M."/>
        </authorList>
    </citation>
    <scope>NUCLEOTIDE SEQUENCE [LARGE SCALE GENOMIC DNA]</scope>
    <source>
        <strain evidence="8 9">DSM 28795</strain>
    </source>
</reference>
<gene>
    <name evidence="8" type="ORF">C7384_10810</name>
</gene>
<feature type="transmembrane region" description="Helical" evidence="6">
    <location>
        <begin position="53"/>
        <end position="80"/>
    </location>
</feature>
<feature type="transmembrane region" description="Helical" evidence="6">
    <location>
        <begin position="282"/>
        <end position="306"/>
    </location>
</feature>
<feature type="transmembrane region" description="Helical" evidence="6">
    <location>
        <begin position="101"/>
        <end position="128"/>
    </location>
</feature>
<dbReference type="AlphaFoldDB" id="A0A2U1D633"/>
<dbReference type="GO" id="GO:0055085">
    <property type="term" value="P:transmembrane transport"/>
    <property type="evidence" value="ECO:0007669"/>
    <property type="project" value="UniProtKB-UniRule"/>
</dbReference>
<feature type="transmembrane region" description="Helical" evidence="6">
    <location>
        <begin position="522"/>
        <end position="548"/>
    </location>
</feature>
<keyword evidence="6" id="KW-0813">Transport</keyword>
<evidence type="ECO:0000259" key="7">
    <source>
        <dbReference type="Pfam" id="PF02687"/>
    </source>
</evidence>
<dbReference type="PANTHER" id="PTHR46795:SF3">
    <property type="entry name" value="ABC TRANSPORTER PERMEASE"/>
    <property type="match status" value="1"/>
</dbReference>
<dbReference type="EMBL" id="QEKT01000008">
    <property type="protein sequence ID" value="PVY83134.1"/>
    <property type="molecule type" value="Genomic_DNA"/>
</dbReference>
<comment type="similarity">
    <text evidence="6">Belongs to the ABC-4 integral membrane protein family.</text>
</comment>
<dbReference type="PIRSF" id="PIRSF018968">
    <property type="entry name" value="ABC_permease_BceB"/>
    <property type="match status" value="1"/>
</dbReference>
<sequence>MVEIKLAWHSLTRNWQRYTLFVLSSSLLVAINYIFVSILLNPSIKSPENNGQMVISVVAIGFVFIALLSLIFMFYANGFLTRQRNQELGIYNILGMTHRELNLIVFFQNTMMYVVSLLAGLLVGLSFQELAFLVLRNLLDNKQIVGDISFPPMFIIAIFFLIINVLIYLQDIFKMRRLNPINLLKAARQAPKEPKARWIIGGLGIVILGIGYYLSVTTKPSLSAILLFMVAVVLVVIGTYLLFIAGSIVILKLLRKNKKFYYQPNHFISVSGMLFRMKQNGAGLASICLLCTSTLVVLTAVISLFAGSQKILENFMPYDMFVSSSQPLNQIQQKQIEELALDNHVKISNQRQLTTSYSTPINIVKGHQVEPQFKNISLKNLNLTATTIEQYNQWQGKNLSVAADELLVYSPKEKLKTDILTINGITYHIKQISDFDMPDSYANSAPKMMYIFANNKETVEKLLARDETSGDLPTGFNKNIFVFNMRGTLKEKLGLAKAVKQYLIKNDGNIDSKSELEQAFKAIFGGPLFVGILIGITMSITTALIIYYKQISEGFADRHNFETMQRVGLSYKETQKAIHSQMLMVFMLPIAGAVINLGFAYPALRSVFKALGVWDQGIFATVALSVTVILFICYIVVYLLTTRVYRRIVNG</sequence>
<feature type="domain" description="ABC3 transporter permease C-terminal" evidence="7">
    <location>
        <begin position="61"/>
        <end position="163"/>
    </location>
</feature>
<evidence type="ECO:0000313" key="8">
    <source>
        <dbReference type="EMBL" id="PVY83134.1"/>
    </source>
</evidence>
<evidence type="ECO:0000256" key="3">
    <source>
        <dbReference type="ARBA" id="ARBA00022692"/>
    </source>
</evidence>
<dbReference type="RefSeq" id="WP_089939181.1">
    <property type="nucleotide sequence ID" value="NZ_CAKOEX010000008.1"/>
</dbReference>
<feature type="transmembrane region" description="Helical" evidence="6">
    <location>
        <begin position="20"/>
        <end position="41"/>
    </location>
</feature>
<dbReference type="InterPro" id="IPR027022">
    <property type="entry name" value="ABC_permease_BceB-typ"/>
</dbReference>
<evidence type="ECO:0000256" key="2">
    <source>
        <dbReference type="ARBA" id="ARBA00022475"/>
    </source>
</evidence>
<keyword evidence="3 6" id="KW-0812">Transmembrane</keyword>
<accession>A0A2U1D633</accession>
<evidence type="ECO:0000313" key="9">
    <source>
        <dbReference type="Proteomes" id="UP000245433"/>
    </source>
</evidence>
<dbReference type="PANTHER" id="PTHR46795">
    <property type="entry name" value="ABC TRANSPORTER PERMEASE-RELATED-RELATED"/>
    <property type="match status" value="1"/>
</dbReference>
<name>A0A2U1D633_9LACO</name>
<protein>
    <submittedName>
        <fullName evidence="8">Putative ABC transport system permease protein</fullName>
    </submittedName>
</protein>
<dbReference type="InterPro" id="IPR003838">
    <property type="entry name" value="ABC3_permease_C"/>
</dbReference>
<proteinExistence type="inferred from homology"/>
<dbReference type="Pfam" id="PF02687">
    <property type="entry name" value="FtsX"/>
    <property type="match status" value="1"/>
</dbReference>
<keyword evidence="2 6" id="KW-1003">Cell membrane</keyword>
<evidence type="ECO:0000256" key="4">
    <source>
        <dbReference type="ARBA" id="ARBA00022989"/>
    </source>
</evidence>
<keyword evidence="4 6" id="KW-1133">Transmembrane helix</keyword>
<comment type="caution">
    <text evidence="8">The sequence shown here is derived from an EMBL/GenBank/DDBJ whole genome shotgun (WGS) entry which is preliminary data.</text>
</comment>
<feature type="transmembrane region" description="Helical" evidence="6">
    <location>
        <begin position="222"/>
        <end position="251"/>
    </location>
</feature>
<dbReference type="InterPro" id="IPR052536">
    <property type="entry name" value="ABC-4_Integral_Memb_Prot"/>
</dbReference>